<keyword evidence="2 3" id="KW-0949">S-adenosyl-L-methionine</keyword>
<dbReference type="PATRIC" id="fig|135735.6.peg.1623"/>
<dbReference type="InterPro" id="IPR029063">
    <property type="entry name" value="SAM-dependent_MTases_sf"/>
</dbReference>
<evidence type="ECO:0000256" key="3">
    <source>
        <dbReference type="PIRSR" id="PIRSR006325-1"/>
    </source>
</evidence>
<evidence type="ECO:0000313" key="6">
    <source>
        <dbReference type="Proteomes" id="UP000036202"/>
    </source>
</evidence>
<accession>A0A0H4KLM5</accession>
<dbReference type="InterPro" id="IPR005271">
    <property type="entry name" value="CmoA"/>
</dbReference>
<dbReference type="GO" id="GO:0002098">
    <property type="term" value="P:tRNA wobble uridine modification"/>
    <property type="evidence" value="ECO:0007669"/>
    <property type="project" value="InterPro"/>
</dbReference>
<dbReference type="OrthoDB" id="213472at2"/>
<feature type="binding site" evidence="3">
    <location>
        <begin position="55"/>
        <end position="57"/>
    </location>
    <ligand>
        <name>S-adenosyl-L-methionine</name>
        <dbReference type="ChEBI" id="CHEBI:59789"/>
    </ligand>
</feature>
<evidence type="ECO:0000259" key="4">
    <source>
        <dbReference type="Pfam" id="PF13649"/>
    </source>
</evidence>
<evidence type="ECO:0000256" key="2">
    <source>
        <dbReference type="ARBA" id="ARBA00022691"/>
    </source>
</evidence>
<evidence type="ECO:0000313" key="5">
    <source>
        <dbReference type="EMBL" id="AKO95007.2"/>
    </source>
</evidence>
<feature type="binding site" evidence="3">
    <location>
        <position position="30"/>
    </location>
    <ligand>
        <name>S-adenosyl-L-methionine</name>
        <dbReference type="ChEBI" id="CHEBI:59789"/>
    </ligand>
</feature>
<dbReference type="RefSeq" id="WP_053102075.1">
    <property type="nucleotide sequence ID" value="NZ_CP011974.1"/>
</dbReference>
<sequence>MGIYKECDWKFDKEVVPIFESHVRKSVPMYEEIHSLINDISGWFIEDDTNVYDIGTSTGETLTNLLNSYPNKKAKYFGIDSSLEMIEKAKEKLKYNNVQFIHDDVTEGFTFDNASLTVSMLTMMFISEKKRQNLVDKIYKGLNKGGAFILVEKVIGSNARFNEIWIELYHQLKLKNDIDEKDVFAKSRAIRGVLKPYTVQENIHMLESAGFTKIDTFFKWNNFVGILCVK</sequence>
<dbReference type="PIRSF" id="PIRSF006325">
    <property type="entry name" value="MeTrfase_bac"/>
    <property type="match status" value="1"/>
</dbReference>
<protein>
    <recommendedName>
        <fullName evidence="4">Methyltransferase domain-containing protein</fullName>
    </recommendedName>
</protein>
<reference evidence="6" key="2">
    <citation type="submission" date="2015-06" db="EMBL/GenBank/DDBJ databases">
        <title>Genome Sequence of Bacillus endophyticus and Analysis of its Companion Mechanism in the Ketogulonigenium vulgare-Bacillus strain Consortium.</title>
        <authorList>
            <person name="Jia N."/>
            <person name="Du J."/>
            <person name="Ding M.-Z."/>
            <person name="Gao F."/>
            <person name="Yuan Y.-J."/>
        </authorList>
    </citation>
    <scope>NUCLEOTIDE SEQUENCE [LARGE SCALE GENOMIC DNA]</scope>
    <source>
        <strain evidence="6">Hbe603</strain>
    </source>
</reference>
<feature type="domain" description="Methyltransferase" evidence="4">
    <location>
        <begin position="51"/>
        <end position="146"/>
    </location>
</feature>
<dbReference type="InterPro" id="IPR041698">
    <property type="entry name" value="Methyltransf_25"/>
</dbReference>
<gene>
    <name evidence="5" type="ORF">BEH_07920</name>
</gene>
<keyword evidence="1" id="KW-0808">Transferase</keyword>
<dbReference type="GO" id="GO:0016740">
    <property type="term" value="F:transferase activity"/>
    <property type="evidence" value="ECO:0007669"/>
    <property type="project" value="UniProtKB-KW"/>
</dbReference>
<dbReference type="CDD" id="cd02440">
    <property type="entry name" value="AdoMet_MTases"/>
    <property type="match status" value="1"/>
</dbReference>
<keyword evidence="6" id="KW-1185">Reference proteome</keyword>
<dbReference type="Proteomes" id="UP000036202">
    <property type="component" value="Chromosome"/>
</dbReference>
<dbReference type="Gene3D" id="3.40.50.150">
    <property type="entry name" value="Vaccinia Virus protein VP39"/>
    <property type="match status" value="1"/>
</dbReference>
<dbReference type="PANTHER" id="PTHR43861">
    <property type="entry name" value="TRANS-ACONITATE 2-METHYLTRANSFERASE-RELATED"/>
    <property type="match status" value="1"/>
</dbReference>
<evidence type="ECO:0000256" key="1">
    <source>
        <dbReference type="ARBA" id="ARBA00022679"/>
    </source>
</evidence>
<name>A0A0H4KLM5_9BACI</name>
<dbReference type="KEGG" id="beo:BEH_07920"/>
<dbReference type="Pfam" id="PF13649">
    <property type="entry name" value="Methyltransf_25"/>
    <property type="match status" value="1"/>
</dbReference>
<dbReference type="AlphaFoldDB" id="A0A0H4KLM5"/>
<dbReference type="PANTHER" id="PTHR43861:SF2">
    <property type="entry name" value="CARBOXY-S-ADENOSYL-L-METHIONINE SYNTHASE"/>
    <property type="match status" value="1"/>
</dbReference>
<proteinExistence type="predicted"/>
<dbReference type="SUPFAM" id="SSF53335">
    <property type="entry name" value="S-adenosyl-L-methionine-dependent methyltransferases"/>
    <property type="match status" value="1"/>
</dbReference>
<reference evidence="5 6" key="1">
    <citation type="journal article" date="2015" name="PLoS ONE">
        <title>Genome Sequence of Bacillus endophyticus and Analysis of Its Companion Mechanism in the Ketogulonigenium vulgare-Bacillus Strain Consortium.</title>
        <authorList>
            <person name="Jia N."/>
            <person name="Du J."/>
            <person name="Ding M.Z."/>
            <person name="Gao F."/>
            <person name="Yuan Y.J."/>
        </authorList>
    </citation>
    <scope>NUCLEOTIDE SEQUENCE [LARGE SCALE GENOMIC DNA]</scope>
    <source>
        <strain evidence="5 6">Hbe603</strain>
    </source>
</reference>
<organism evidence="5 6">
    <name type="scientific">Priestia filamentosa</name>
    <dbReference type="NCBI Taxonomy" id="1402861"/>
    <lineage>
        <taxon>Bacteria</taxon>
        <taxon>Bacillati</taxon>
        <taxon>Bacillota</taxon>
        <taxon>Bacilli</taxon>
        <taxon>Bacillales</taxon>
        <taxon>Bacillaceae</taxon>
        <taxon>Priestia</taxon>
    </lineage>
</organism>
<dbReference type="EMBL" id="CP011974">
    <property type="protein sequence ID" value="AKO95007.2"/>
    <property type="molecule type" value="Genomic_DNA"/>
</dbReference>